<reference key="2">
    <citation type="submission" date="2011-05" db="EMBL/GenBank/DDBJ databases">
        <title>Complete genome sequence of the aerobic marine methanotroph Methylomonas methanica MC09.</title>
        <authorList>
            <person name="Boden R."/>
            <person name="Cunliffe M."/>
            <person name="Scanlan J."/>
            <person name="Moussard H."/>
            <person name="Kits K.D."/>
            <person name="Klotz M."/>
            <person name="Jetten M."/>
            <person name="Vuilleumier S."/>
            <person name="Han J."/>
            <person name="Peters L."/>
            <person name="Mikhailova N."/>
            <person name="Teshima H."/>
            <person name="Tapia R."/>
            <person name="Kyrpides N."/>
            <person name="Ivanova N."/>
            <person name="Pagani I."/>
            <person name="Cheng J.-F."/>
            <person name="Goodwin L."/>
            <person name="Han C."/>
            <person name="Hauser L."/>
            <person name="Land M."/>
            <person name="Lapidus A."/>
            <person name="Lucas S."/>
            <person name="Pitluck S."/>
            <person name="Woyke T."/>
            <person name="Stein L.Y."/>
            <person name="Murrell C."/>
        </authorList>
    </citation>
    <scope>NUCLEOTIDE SEQUENCE</scope>
    <source>
        <strain>MC09</strain>
    </source>
</reference>
<evidence type="ECO:0000313" key="1">
    <source>
        <dbReference type="EMBL" id="AEF99412.1"/>
    </source>
</evidence>
<organism evidence="1 2">
    <name type="scientific">Methylomonas methanica (strain DSM 25384 / MC09)</name>
    <dbReference type="NCBI Taxonomy" id="857087"/>
    <lineage>
        <taxon>Bacteria</taxon>
        <taxon>Pseudomonadati</taxon>
        <taxon>Pseudomonadota</taxon>
        <taxon>Gammaproteobacteria</taxon>
        <taxon>Methylococcales</taxon>
        <taxon>Methylococcaceae</taxon>
        <taxon>Methylomonas</taxon>
    </lineage>
</organism>
<proteinExistence type="predicted"/>
<dbReference type="HOGENOM" id="CLU_1159148_0_0_6"/>
<evidence type="ECO:0008006" key="3">
    <source>
        <dbReference type="Google" id="ProtNLM"/>
    </source>
</evidence>
<accession>G0A7B9</accession>
<dbReference type="EMBL" id="CP002738">
    <property type="protein sequence ID" value="AEF99412.1"/>
    <property type="molecule type" value="Genomic_DNA"/>
</dbReference>
<dbReference type="eggNOG" id="ENOG5032WGV">
    <property type="taxonomic scope" value="Bacteria"/>
</dbReference>
<dbReference type="OrthoDB" id="1493009at2"/>
<dbReference type="Proteomes" id="UP000008888">
    <property type="component" value="Chromosome"/>
</dbReference>
<gene>
    <name evidence="1" type="ordered locus">Metme_0975</name>
</gene>
<protein>
    <recommendedName>
        <fullName evidence="3">DUF4393 domain-containing protein</fullName>
    </recommendedName>
</protein>
<dbReference type="KEGG" id="mmt:Metme_0975"/>
<reference evidence="2" key="3">
    <citation type="submission" date="2011-05" db="EMBL/GenBank/DDBJ databases">
        <title>Complete sequence of Methylomonas methanica MC09.</title>
        <authorList>
            <consortium name="US DOE Joint Genome Institute"/>
            <person name="Lucas S."/>
            <person name="Han J."/>
            <person name="Lapidus A."/>
            <person name="Cheng J.-F."/>
            <person name="Goodwin L."/>
            <person name="Pitluck S."/>
            <person name="Peters L."/>
            <person name="Mikhailova N."/>
            <person name="Teshima H."/>
            <person name="Han C."/>
            <person name="Tapia R."/>
            <person name="Land M."/>
            <person name="Hauser L."/>
            <person name="Kyrpides N."/>
            <person name="Ivanova N."/>
            <person name="Pagani I."/>
            <person name="Stein L."/>
            <person name="Woyke T."/>
        </authorList>
    </citation>
    <scope>NUCLEOTIDE SEQUENCE [LARGE SCALE GENOMIC DNA]</scope>
    <source>
        <strain evidence="2">MC09</strain>
    </source>
</reference>
<keyword evidence="2" id="KW-1185">Reference proteome</keyword>
<sequence>MENSELENRPVDYVTIAAKGCLGAVPFVGSLLAELAGNVIPNQRIDRITKFALLLETRLGELERVELQTRMATPEGADLLEEGIRQAASSLSDERREYIANLIANGIACSDISDQESKHLLRILGELSDVEIIWLRSYAEQTMGGDNEYREKHAVVLDIEPAFVGSPQSVLDKNSLAKSYKLHLARLGLLQERLAIDHKTKLLKIDSQGKTEVKGYDLSGLGWLMLRSIGLSDDLG</sequence>
<dbReference type="AlphaFoldDB" id="G0A7B9"/>
<name>G0A7B9_METMM</name>
<evidence type="ECO:0000313" key="2">
    <source>
        <dbReference type="Proteomes" id="UP000008888"/>
    </source>
</evidence>
<reference evidence="1 2" key="1">
    <citation type="journal article" date="2011" name="J. Bacteriol.">
        <title>Complete Genome Sequence of the Aerobic Marine Methanotroph Methylomonas methanica MC09.</title>
        <authorList>
            <person name="Boden R."/>
            <person name="Cunliffe M."/>
            <person name="Scanlan J."/>
            <person name="Moussard H."/>
            <person name="Kits K.D."/>
            <person name="Klotz M.G."/>
            <person name="Jetten M.S."/>
            <person name="Vuilleumier S."/>
            <person name="Han J."/>
            <person name="Peters L."/>
            <person name="Mikhailova N."/>
            <person name="Teshima H."/>
            <person name="Tapia R."/>
            <person name="Kyrpides N."/>
            <person name="Ivanova N."/>
            <person name="Pagani I."/>
            <person name="Cheng J.F."/>
            <person name="Goodwin L."/>
            <person name="Han C."/>
            <person name="Hauser L."/>
            <person name="Land M.L."/>
            <person name="Lapidus A."/>
            <person name="Lucas S."/>
            <person name="Pitluck S."/>
            <person name="Woyke T."/>
            <person name="Stein L."/>
            <person name="Murrell J.C."/>
        </authorList>
    </citation>
    <scope>NUCLEOTIDE SEQUENCE [LARGE SCALE GENOMIC DNA]</scope>
    <source>
        <strain evidence="1 2">MC09</strain>
    </source>
</reference>